<reference evidence="3 4" key="1">
    <citation type="submission" date="2019-07" db="EMBL/GenBank/DDBJ databases">
        <title>Allobacillus sp. nov. SKP isolated from shrimp paste of Euphausiacea.</title>
        <authorList>
            <person name="Kanchanasin P."/>
            <person name="Tanasupawat S."/>
            <person name="Shi W."/>
            <person name="Wu L."/>
            <person name="Ma J."/>
        </authorList>
    </citation>
    <scope>NUCLEOTIDE SEQUENCE [LARGE SCALE GENOMIC DNA]</scope>
    <source>
        <strain evidence="3 4">SKP4-8</strain>
    </source>
</reference>
<evidence type="ECO:0000313" key="4">
    <source>
        <dbReference type="Proteomes" id="UP000316425"/>
    </source>
</evidence>
<keyword evidence="4" id="KW-1185">Reference proteome</keyword>
<dbReference type="EMBL" id="VMHE01000001">
    <property type="protein sequence ID" value="TSJ67837.1"/>
    <property type="molecule type" value="Genomic_DNA"/>
</dbReference>
<gene>
    <name evidence="3" type="ORF">FPQ13_01860</name>
</gene>
<sequence>MEEERKVRVAITKSDDYDDQQKKHDLEHFLTPKQKKKPPLQNVELSKWLKPILFAIVLGLVFGAGLMYFFSDYTADDPAESGGQPVSNVTNDDDSDEAEGNSNFTMGGQQFQLIQYGIFSSTDNAKEHMASIQQTYGVPVFYVEKEGQYYIVGGYITSSEQESQSIDWLESKGLVRLEDFLVKDWQLAAVEAQVSDDEQSWLEKGKALVGSFSKEDFHQWVQEMPNRFKASPYADQLSQLINESSDDFMAEKTMQLCLSFFLAELP</sequence>
<keyword evidence="2" id="KW-0472">Membrane</keyword>
<keyword evidence="2" id="KW-1133">Transmembrane helix</keyword>
<feature type="region of interest" description="Disordered" evidence="1">
    <location>
        <begin position="1"/>
        <end position="29"/>
    </location>
</feature>
<comment type="caution">
    <text evidence="3">The sequence shown here is derived from an EMBL/GenBank/DDBJ whole genome shotgun (WGS) entry which is preliminary data.</text>
</comment>
<evidence type="ECO:0000313" key="3">
    <source>
        <dbReference type="EMBL" id="TSJ67837.1"/>
    </source>
</evidence>
<accession>A0A556PTV9</accession>
<name>A0A556PTV9_9BACI</name>
<dbReference type="GO" id="GO:0042834">
    <property type="term" value="F:peptidoglycan binding"/>
    <property type="evidence" value="ECO:0007669"/>
    <property type="project" value="InterPro"/>
</dbReference>
<feature type="transmembrane region" description="Helical" evidence="2">
    <location>
        <begin position="52"/>
        <end position="70"/>
    </location>
</feature>
<dbReference type="RefSeq" id="WP_144087597.1">
    <property type="nucleotide sequence ID" value="NZ_VMHE01000001.1"/>
</dbReference>
<dbReference type="OrthoDB" id="2962171at2"/>
<keyword evidence="2" id="KW-0812">Transmembrane</keyword>
<organism evidence="3 4">
    <name type="scientific">Allobacillus salarius</name>
    <dbReference type="NCBI Taxonomy" id="1955272"/>
    <lineage>
        <taxon>Bacteria</taxon>
        <taxon>Bacillati</taxon>
        <taxon>Bacillota</taxon>
        <taxon>Bacilli</taxon>
        <taxon>Bacillales</taxon>
        <taxon>Bacillaceae</taxon>
        <taxon>Allobacillus</taxon>
    </lineage>
</organism>
<evidence type="ECO:0008006" key="5">
    <source>
        <dbReference type="Google" id="ProtNLM"/>
    </source>
</evidence>
<evidence type="ECO:0000256" key="1">
    <source>
        <dbReference type="SAM" id="MobiDB-lite"/>
    </source>
</evidence>
<dbReference type="AlphaFoldDB" id="A0A556PTV9"/>
<feature type="region of interest" description="Disordered" evidence="1">
    <location>
        <begin position="80"/>
        <end position="102"/>
    </location>
</feature>
<protein>
    <recommendedName>
        <fullName evidence="5">SPOR domain-containing protein</fullName>
    </recommendedName>
</protein>
<evidence type="ECO:0000256" key="2">
    <source>
        <dbReference type="SAM" id="Phobius"/>
    </source>
</evidence>
<proteinExistence type="predicted"/>
<dbReference type="SUPFAM" id="SSF110997">
    <property type="entry name" value="Sporulation related repeat"/>
    <property type="match status" value="1"/>
</dbReference>
<dbReference type="Proteomes" id="UP000316425">
    <property type="component" value="Unassembled WGS sequence"/>
</dbReference>
<dbReference type="InterPro" id="IPR036680">
    <property type="entry name" value="SPOR-like_sf"/>
</dbReference>